<evidence type="ECO:0000256" key="1">
    <source>
        <dbReference type="ARBA" id="ARBA00001946"/>
    </source>
</evidence>
<dbReference type="PROSITE" id="PS50975">
    <property type="entry name" value="ATP_GRASP"/>
    <property type="match status" value="1"/>
</dbReference>
<dbReference type="EC" id="2.7.1.134" evidence="4"/>
<dbReference type="SUPFAM" id="SSF56059">
    <property type="entry name" value="Glutathione synthetase ATP-binding domain-like"/>
    <property type="match status" value="1"/>
</dbReference>
<comment type="catalytic activity">
    <reaction evidence="19">
        <text>1D-myo-inositol 1,3,4-trisphosphate + 1D-myo-inositol 1,3,4,5,6-pentakisphosphate = 1D-myo-inositol 3,4,5,6-tetrakisphosphate + 1D-myo-inositol 1,3,4,6-tetrakisphosphate</text>
        <dbReference type="Rhea" id="RHEA:70263"/>
        <dbReference type="ChEBI" id="CHEBI:57539"/>
        <dbReference type="ChEBI" id="CHEBI:57660"/>
        <dbReference type="ChEBI" id="CHEBI:57733"/>
        <dbReference type="ChEBI" id="CHEBI:58414"/>
    </reaction>
    <physiologicalReaction direction="left-to-right" evidence="19">
        <dbReference type="Rhea" id="RHEA:70264"/>
    </physiologicalReaction>
    <physiologicalReaction direction="right-to-left" evidence="19">
        <dbReference type="Rhea" id="RHEA:70265"/>
    </physiologicalReaction>
</comment>
<dbReference type="Pfam" id="PF05770">
    <property type="entry name" value="Ins134_P3_kin"/>
    <property type="match status" value="1"/>
</dbReference>
<comment type="catalytic activity">
    <reaction evidence="16">
        <text>1D-myo-inositol 3,4,5,6-tetrakisphosphate + ATP = 1D-myo-inositol 1,3,4,5,6-pentakisphosphate + ADP + H(+)</text>
        <dbReference type="Rhea" id="RHEA:12452"/>
        <dbReference type="ChEBI" id="CHEBI:15378"/>
        <dbReference type="ChEBI" id="CHEBI:30616"/>
        <dbReference type="ChEBI" id="CHEBI:57539"/>
        <dbReference type="ChEBI" id="CHEBI:57733"/>
        <dbReference type="ChEBI" id="CHEBI:456216"/>
        <dbReference type="EC" id="2.7.1.134"/>
    </reaction>
    <physiologicalReaction direction="left-to-right" evidence="16">
        <dbReference type="Rhea" id="RHEA:12453"/>
    </physiologicalReaction>
    <physiologicalReaction direction="right-to-left" evidence="16">
        <dbReference type="Rhea" id="RHEA:12454"/>
    </physiologicalReaction>
</comment>
<dbReference type="FunFam" id="3.30.470.20:FF:000047">
    <property type="entry name" value="Inositol-tetrakisphosphate 1-kinase 4"/>
    <property type="match status" value="1"/>
</dbReference>
<dbReference type="PANTHER" id="PTHR14217:SF1">
    <property type="entry name" value="INOSITOL-TETRAKISPHOSPHATE 1-KINASE"/>
    <property type="match status" value="1"/>
</dbReference>
<sequence>MKTKKVGYFLPERKRRKLNLDNFTSLCKAREITVAPVDLLQCLEDQGPYDLIIHKLTDVITQAQDGDNKAKQMMTNLQEYVRKHPHVIVLDPINAVRKLMDRYQSYQLIQECIRKNKELKGKVAVPTFYEIKSSSISTEKAAGALKCAQVSFPCVCKPSQAHGSITSHKMAIIFNEAGLQDVVAPYVAQTFISHNAVLYKLFFIGDQYFTVQRPSLKNFTAGDHSTIFFDSHDVSKPNSSSFLNELDEKDLNHRHIDPESDTLHKLAKVLRMELDMALFGVDVIVENNSGIHYIIDINAFPGYDGVPEFPQALFNHVQHELSKVNNSIHSTDENTILPSEEEPNSKEATMRDILDFDLTEKELCKDGELRQLKRSLSASSDTLSEQLLNGQNEKEFFQKRAAIMANNDS</sequence>
<dbReference type="GO" id="GO:0000287">
    <property type="term" value="F:magnesium ion binding"/>
    <property type="evidence" value="ECO:0007669"/>
    <property type="project" value="InterPro"/>
</dbReference>
<comment type="catalytic activity">
    <reaction evidence="14">
        <text>1D-myo-inositol 1,3,4-trisphosphate + ATP = 1D-myo-inositol 1,3,4,5-tetrakisphosphate + ADP + H(+)</text>
        <dbReference type="Rhea" id="RHEA:13253"/>
        <dbReference type="ChEBI" id="CHEBI:15378"/>
        <dbReference type="ChEBI" id="CHEBI:30616"/>
        <dbReference type="ChEBI" id="CHEBI:57895"/>
        <dbReference type="ChEBI" id="CHEBI:58414"/>
        <dbReference type="ChEBI" id="CHEBI:456216"/>
        <dbReference type="EC" id="2.7.1.159"/>
    </reaction>
    <physiologicalReaction direction="left-to-right" evidence="14">
        <dbReference type="Rhea" id="RHEA:13254"/>
    </physiologicalReaction>
    <physiologicalReaction direction="right-to-left" evidence="14">
        <dbReference type="Rhea" id="RHEA:13255"/>
    </physiologicalReaction>
</comment>
<keyword evidence="6" id="KW-0808">Transferase</keyword>
<dbReference type="AlphaFoldDB" id="A0A9Q1HGM5"/>
<dbReference type="GO" id="GO:0005737">
    <property type="term" value="C:cytoplasm"/>
    <property type="evidence" value="ECO:0007669"/>
    <property type="project" value="TreeGrafter"/>
</dbReference>
<dbReference type="GO" id="GO:0047325">
    <property type="term" value="F:inositol-3,4,5,6-tetrakisphosphate 1-kinase activity"/>
    <property type="evidence" value="ECO:0007669"/>
    <property type="project" value="UniProtKB-EC"/>
</dbReference>
<evidence type="ECO:0000256" key="17">
    <source>
        <dbReference type="ARBA" id="ARBA00033674"/>
    </source>
</evidence>
<comment type="catalytic activity">
    <reaction evidence="18">
        <text>1D-myo-inositol 1,3,4-trisphosphate + 1D-myo-inositol 1,3,4,5,6-pentakisphosphate = 1D-myo-inositol 3,4,5,6-tetrakisphosphate + 1D-myo-inositol 1,3,4,5-tetrakisphosphate</text>
        <dbReference type="Rhea" id="RHEA:70271"/>
        <dbReference type="ChEBI" id="CHEBI:57539"/>
        <dbReference type="ChEBI" id="CHEBI:57733"/>
        <dbReference type="ChEBI" id="CHEBI:57895"/>
        <dbReference type="ChEBI" id="CHEBI:58414"/>
    </reaction>
    <physiologicalReaction direction="left-to-right" evidence="18">
        <dbReference type="Rhea" id="RHEA:70272"/>
    </physiologicalReaction>
    <physiologicalReaction direction="right-to-left" evidence="18">
        <dbReference type="Rhea" id="RHEA:70273"/>
    </physiologicalReaction>
</comment>
<dbReference type="GO" id="GO:0032957">
    <property type="term" value="P:inositol trisphosphate metabolic process"/>
    <property type="evidence" value="ECO:0007669"/>
    <property type="project" value="InterPro"/>
</dbReference>
<comment type="caution">
    <text evidence="22">The sequence shown here is derived from an EMBL/GenBank/DDBJ whole genome shotgun (WGS) entry which is preliminary data.</text>
</comment>
<feature type="domain" description="ATP-grasp" evidence="21">
    <location>
        <begin position="117"/>
        <end position="326"/>
    </location>
</feature>
<evidence type="ECO:0000256" key="4">
    <source>
        <dbReference type="ARBA" id="ARBA00012072"/>
    </source>
</evidence>
<dbReference type="EMBL" id="JAIZAY010000003">
    <property type="protein sequence ID" value="KAJ8045135.1"/>
    <property type="molecule type" value="Genomic_DNA"/>
</dbReference>
<keyword evidence="11" id="KW-0460">Magnesium</keyword>
<comment type="catalytic activity">
    <reaction evidence="17">
        <text>1D-myo-inositol 1,3,4-trisphosphate + ATP = 1D-myo-inositol 1,3,4,6-tetrakisphosphate + ADP + H(+)</text>
        <dbReference type="Rhea" id="RHEA:20940"/>
        <dbReference type="ChEBI" id="CHEBI:15378"/>
        <dbReference type="ChEBI" id="CHEBI:30616"/>
        <dbReference type="ChEBI" id="CHEBI:57660"/>
        <dbReference type="ChEBI" id="CHEBI:58414"/>
        <dbReference type="ChEBI" id="CHEBI:456216"/>
        <dbReference type="EC" id="2.7.1.159"/>
    </reaction>
    <physiologicalReaction direction="left-to-right" evidence="17">
        <dbReference type="Rhea" id="RHEA:20941"/>
    </physiologicalReaction>
    <physiologicalReaction direction="right-to-left" evidence="17">
        <dbReference type="Rhea" id="RHEA:20942"/>
    </physiologicalReaction>
</comment>
<dbReference type="InterPro" id="IPR011761">
    <property type="entry name" value="ATP-grasp"/>
</dbReference>
<organism evidence="22 23">
    <name type="scientific">Holothuria leucospilota</name>
    <name type="common">Black long sea cucumber</name>
    <name type="synonym">Mertensiothuria leucospilota</name>
    <dbReference type="NCBI Taxonomy" id="206669"/>
    <lineage>
        <taxon>Eukaryota</taxon>
        <taxon>Metazoa</taxon>
        <taxon>Echinodermata</taxon>
        <taxon>Eleutherozoa</taxon>
        <taxon>Echinozoa</taxon>
        <taxon>Holothuroidea</taxon>
        <taxon>Aspidochirotacea</taxon>
        <taxon>Aspidochirotida</taxon>
        <taxon>Holothuriidae</taxon>
        <taxon>Holothuria</taxon>
    </lineage>
</organism>
<evidence type="ECO:0000256" key="12">
    <source>
        <dbReference type="ARBA" id="ARBA00023235"/>
    </source>
</evidence>
<proteinExistence type="inferred from homology"/>
<evidence type="ECO:0000256" key="5">
    <source>
        <dbReference type="ARBA" id="ARBA00014968"/>
    </source>
</evidence>
<evidence type="ECO:0000256" key="13">
    <source>
        <dbReference type="ARBA" id="ARBA00031742"/>
    </source>
</evidence>
<keyword evidence="9" id="KW-0418">Kinase</keyword>
<evidence type="ECO:0000259" key="21">
    <source>
        <dbReference type="PROSITE" id="PS50975"/>
    </source>
</evidence>
<evidence type="ECO:0000256" key="15">
    <source>
        <dbReference type="ARBA" id="ARBA00033624"/>
    </source>
</evidence>
<gene>
    <name evidence="22" type="ORF">HOLleu_08074</name>
</gene>
<dbReference type="Proteomes" id="UP001152320">
    <property type="component" value="Chromosome 3"/>
</dbReference>
<evidence type="ECO:0000256" key="9">
    <source>
        <dbReference type="ARBA" id="ARBA00022777"/>
    </source>
</evidence>
<dbReference type="InterPro" id="IPR008656">
    <property type="entry name" value="Inositol_tetrakis-P_1-kinase"/>
</dbReference>
<dbReference type="EC" id="2.7.1.159" evidence="3"/>
<keyword evidence="12" id="KW-0413">Isomerase</keyword>
<comment type="similarity">
    <text evidence="2">Belongs to the ITPK1 family.</text>
</comment>
<evidence type="ECO:0000256" key="19">
    <source>
        <dbReference type="ARBA" id="ARBA00049058"/>
    </source>
</evidence>
<dbReference type="InterPro" id="IPR040464">
    <property type="entry name" value="InsP(3)kin_ATP-grasp"/>
</dbReference>
<keyword evidence="7" id="KW-0479">Metal-binding</keyword>
<evidence type="ECO:0000256" key="6">
    <source>
        <dbReference type="ARBA" id="ARBA00022679"/>
    </source>
</evidence>
<dbReference type="Gene3D" id="3.40.50.11370">
    <property type="match status" value="1"/>
</dbReference>
<dbReference type="GO" id="GO:0016853">
    <property type="term" value="F:isomerase activity"/>
    <property type="evidence" value="ECO:0007669"/>
    <property type="project" value="UniProtKB-KW"/>
</dbReference>
<evidence type="ECO:0000256" key="3">
    <source>
        <dbReference type="ARBA" id="ARBA00012017"/>
    </source>
</evidence>
<evidence type="ECO:0000256" key="7">
    <source>
        <dbReference type="ARBA" id="ARBA00022723"/>
    </source>
</evidence>
<dbReference type="OrthoDB" id="25308at2759"/>
<evidence type="ECO:0000256" key="16">
    <source>
        <dbReference type="ARBA" id="ARBA00033645"/>
    </source>
</evidence>
<dbReference type="Gene3D" id="3.30.1490.220">
    <property type="match status" value="1"/>
</dbReference>
<evidence type="ECO:0000256" key="10">
    <source>
        <dbReference type="ARBA" id="ARBA00022840"/>
    </source>
</evidence>
<dbReference type="GO" id="GO:0052725">
    <property type="term" value="F:inositol-1,3,4-trisphosphate 6-kinase activity"/>
    <property type="evidence" value="ECO:0007669"/>
    <property type="project" value="InterPro"/>
</dbReference>
<evidence type="ECO:0000256" key="14">
    <source>
        <dbReference type="ARBA" id="ARBA00033609"/>
    </source>
</evidence>
<evidence type="ECO:0000256" key="2">
    <source>
        <dbReference type="ARBA" id="ARBA00009601"/>
    </source>
</evidence>
<dbReference type="Pfam" id="PF17927">
    <property type="entry name" value="Ins134_P3_kin_N"/>
    <property type="match status" value="1"/>
</dbReference>
<evidence type="ECO:0000313" key="23">
    <source>
        <dbReference type="Proteomes" id="UP001152320"/>
    </source>
</evidence>
<accession>A0A9Q1HGM5</accession>
<evidence type="ECO:0000256" key="11">
    <source>
        <dbReference type="ARBA" id="ARBA00022842"/>
    </source>
</evidence>
<dbReference type="GO" id="GO:0005524">
    <property type="term" value="F:ATP binding"/>
    <property type="evidence" value="ECO:0007669"/>
    <property type="project" value="UniProtKB-UniRule"/>
</dbReference>
<keyword evidence="23" id="KW-1185">Reference proteome</keyword>
<name>A0A9Q1HGM5_HOLLE</name>
<comment type="catalytic activity">
    <reaction evidence="15">
        <text>1D-myo-inositol 3,4,6-trisphosphate + ATP = 1D-myo-inositol 1,3,4,6-tetrakisphosphate + ADP + H(+)</text>
        <dbReference type="Rhea" id="RHEA:70287"/>
        <dbReference type="ChEBI" id="CHEBI:15378"/>
        <dbReference type="ChEBI" id="CHEBI:30616"/>
        <dbReference type="ChEBI" id="CHEBI:57660"/>
        <dbReference type="ChEBI" id="CHEBI:189099"/>
        <dbReference type="ChEBI" id="CHEBI:456216"/>
    </reaction>
    <physiologicalReaction direction="left-to-right" evidence="15">
        <dbReference type="Rhea" id="RHEA:70288"/>
    </physiologicalReaction>
    <physiologicalReaction direction="right-to-left" evidence="15">
        <dbReference type="Rhea" id="RHEA:70289"/>
    </physiologicalReaction>
</comment>
<evidence type="ECO:0000313" key="22">
    <source>
        <dbReference type="EMBL" id="KAJ8045135.1"/>
    </source>
</evidence>
<evidence type="ECO:0000256" key="18">
    <source>
        <dbReference type="ARBA" id="ARBA00047728"/>
    </source>
</evidence>
<dbReference type="PANTHER" id="PTHR14217">
    <property type="entry name" value="INOSITOL-TETRAKISPHOSPHATE 1-KINASE"/>
    <property type="match status" value="1"/>
</dbReference>
<dbReference type="GO" id="GO:0052726">
    <property type="term" value="F:inositol-1,3,4-trisphosphate 5-kinase activity"/>
    <property type="evidence" value="ECO:0007669"/>
    <property type="project" value="InterPro"/>
</dbReference>
<evidence type="ECO:0000256" key="8">
    <source>
        <dbReference type="ARBA" id="ARBA00022741"/>
    </source>
</evidence>
<reference evidence="22" key="1">
    <citation type="submission" date="2021-10" db="EMBL/GenBank/DDBJ databases">
        <title>Tropical sea cucumber genome reveals ecological adaptation and Cuvierian tubules defense mechanism.</title>
        <authorList>
            <person name="Chen T."/>
        </authorList>
    </citation>
    <scope>NUCLEOTIDE SEQUENCE</scope>
    <source>
        <strain evidence="22">Nanhai2018</strain>
        <tissue evidence="22">Muscle</tissue>
    </source>
</reference>
<evidence type="ECO:0000256" key="20">
    <source>
        <dbReference type="PROSITE-ProRule" id="PRU00409"/>
    </source>
</evidence>
<comment type="cofactor">
    <cofactor evidence="1">
        <name>Mg(2+)</name>
        <dbReference type="ChEBI" id="CHEBI:18420"/>
    </cofactor>
</comment>
<protein>
    <recommendedName>
        <fullName evidence="5">Inositol-tetrakisphosphate 1-kinase</fullName>
        <ecNumber evidence="4">2.7.1.134</ecNumber>
        <ecNumber evidence="3">2.7.1.159</ecNumber>
    </recommendedName>
    <alternativeName>
        <fullName evidence="13">Inositol 1,3,4-trisphosphate 5/6-kinase</fullName>
    </alternativeName>
</protein>
<keyword evidence="8 20" id="KW-0547">Nucleotide-binding</keyword>
<dbReference type="InterPro" id="IPR041429">
    <property type="entry name" value="ITPK1_N"/>
</dbReference>
<keyword evidence="10 20" id="KW-0067">ATP-binding</keyword>